<sequence>MGVNEVEPAVRLVVADGIGTIELSRAPVNALDHAAQAQLREAAQEAADRRDVSAVVLYGGPDKFSAGADIREMAGLEPIDMVLWAARLQGAFTAVADIPKPVVAAVTGFALGGGCELALTADHRILAPEVKIGLPEVKLGVIPGAGGTQRLSRLVGTARAKEIMFTGRALSAQEALEIGLADRVVARDRVLTEALAWASQFVGGPSLALRAIKQAVDLGTGTDLRSGLELERTLFEGLFGTRDQLTGMRTFVADGPGKAVFTGR</sequence>
<keyword evidence="5" id="KW-1185">Reference proteome</keyword>
<dbReference type="Gene3D" id="3.90.226.10">
    <property type="entry name" value="2-enoyl-CoA Hydratase, Chain A, domain 1"/>
    <property type="match status" value="1"/>
</dbReference>
<name>A0ABQ3AP56_9ACTN</name>
<dbReference type="EMBL" id="BMUU01000013">
    <property type="protein sequence ID" value="GGY59302.1"/>
    <property type="molecule type" value="Genomic_DNA"/>
</dbReference>
<dbReference type="PANTHER" id="PTHR11941">
    <property type="entry name" value="ENOYL-COA HYDRATASE-RELATED"/>
    <property type="match status" value="1"/>
</dbReference>
<dbReference type="InterPro" id="IPR001753">
    <property type="entry name" value="Enoyl-CoA_hydra/iso"/>
</dbReference>
<evidence type="ECO:0000313" key="5">
    <source>
        <dbReference type="Proteomes" id="UP000600946"/>
    </source>
</evidence>
<keyword evidence="2" id="KW-0443">Lipid metabolism</keyword>
<dbReference type="CDD" id="cd06558">
    <property type="entry name" value="crotonase-like"/>
    <property type="match status" value="1"/>
</dbReference>
<dbReference type="Pfam" id="PF00378">
    <property type="entry name" value="ECH_1"/>
    <property type="match status" value="1"/>
</dbReference>
<protein>
    <submittedName>
        <fullName evidence="4">Enoyl-CoA hydratase</fullName>
    </submittedName>
</protein>
<dbReference type="Proteomes" id="UP000600946">
    <property type="component" value="Unassembled WGS sequence"/>
</dbReference>
<organism evidence="4 5">
    <name type="scientific">Streptomyces xanthochromogenes</name>
    <dbReference type="NCBI Taxonomy" id="67384"/>
    <lineage>
        <taxon>Bacteria</taxon>
        <taxon>Bacillati</taxon>
        <taxon>Actinomycetota</taxon>
        <taxon>Actinomycetes</taxon>
        <taxon>Kitasatosporales</taxon>
        <taxon>Streptomycetaceae</taxon>
        <taxon>Streptomyces</taxon>
    </lineage>
</organism>
<gene>
    <name evidence="4" type="primary">paaG</name>
    <name evidence="4" type="ORF">GCM10010326_62700</name>
</gene>
<dbReference type="PANTHER" id="PTHR11941:SF169">
    <property type="entry name" value="(7AS)-7A-METHYL-1,5-DIOXO-2,3,5,6,7,7A-HEXAHYDRO-1H-INDENE-CARBOXYL-COA HYDROLASE"/>
    <property type="match status" value="1"/>
</dbReference>
<dbReference type="SUPFAM" id="SSF52096">
    <property type="entry name" value="ClpP/crotonase"/>
    <property type="match status" value="1"/>
</dbReference>
<dbReference type="InterPro" id="IPR014748">
    <property type="entry name" value="Enoyl-CoA_hydra_C"/>
</dbReference>
<proteinExistence type="inferred from homology"/>
<accession>A0ABQ3AP56</accession>
<dbReference type="InterPro" id="IPR029045">
    <property type="entry name" value="ClpP/crotonase-like_dom_sf"/>
</dbReference>
<comment type="similarity">
    <text evidence="1">Belongs to the enoyl-CoA hydratase/isomerase family.</text>
</comment>
<dbReference type="Gene3D" id="1.10.12.10">
    <property type="entry name" value="Lyase 2-enoyl-coa Hydratase, Chain A, domain 2"/>
    <property type="match status" value="1"/>
</dbReference>
<keyword evidence="3" id="KW-0456">Lyase</keyword>
<reference evidence="5" key="1">
    <citation type="journal article" date="2019" name="Int. J. Syst. Evol. Microbiol.">
        <title>The Global Catalogue of Microorganisms (GCM) 10K type strain sequencing project: providing services to taxonomists for standard genome sequencing and annotation.</title>
        <authorList>
            <consortium name="The Broad Institute Genomics Platform"/>
            <consortium name="The Broad Institute Genome Sequencing Center for Infectious Disease"/>
            <person name="Wu L."/>
            <person name="Ma J."/>
        </authorList>
    </citation>
    <scope>NUCLEOTIDE SEQUENCE [LARGE SCALE GENOMIC DNA]</scope>
    <source>
        <strain evidence="5">JCM 4594</strain>
    </source>
</reference>
<comment type="caution">
    <text evidence="4">The sequence shown here is derived from an EMBL/GenBank/DDBJ whole genome shotgun (WGS) entry which is preliminary data.</text>
</comment>
<evidence type="ECO:0000313" key="4">
    <source>
        <dbReference type="EMBL" id="GGY59302.1"/>
    </source>
</evidence>
<evidence type="ECO:0000256" key="3">
    <source>
        <dbReference type="ARBA" id="ARBA00023239"/>
    </source>
</evidence>
<evidence type="ECO:0000256" key="1">
    <source>
        <dbReference type="ARBA" id="ARBA00005254"/>
    </source>
</evidence>
<evidence type="ECO:0000256" key="2">
    <source>
        <dbReference type="ARBA" id="ARBA00023098"/>
    </source>
</evidence>